<keyword evidence="1" id="KW-0812">Transmembrane</keyword>
<feature type="transmembrane region" description="Helical" evidence="1">
    <location>
        <begin position="155"/>
        <end position="178"/>
    </location>
</feature>
<keyword evidence="1" id="KW-1133">Transmembrane helix</keyword>
<name>A0A7R9SVL3_9CHLO</name>
<sequence length="183" mass="19720">MASFAVSKASFMAGAALKKPSLSQARVSRVQPRTVALVEKKIISYDNEWSKDFFTTGLFVEDNEKQEANYLKKIEEKSLLSSIEGLGLLTFADKNGITLSKIEKWGLLSKAEELGALSLIEKLLMTEGALITGASLPCFIGAILAFGIVPDDIALVKWLLVDSFLALGGALFIGGFVVSTINE</sequence>
<dbReference type="EMBL" id="HBDV01000949">
    <property type="protein sequence ID" value="CAD8216337.1"/>
    <property type="molecule type" value="Transcribed_RNA"/>
</dbReference>
<reference evidence="2" key="1">
    <citation type="submission" date="2021-01" db="EMBL/GenBank/DDBJ databases">
        <authorList>
            <person name="Corre E."/>
            <person name="Pelletier E."/>
            <person name="Niang G."/>
            <person name="Scheremetjew M."/>
            <person name="Finn R."/>
            <person name="Kale V."/>
            <person name="Holt S."/>
            <person name="Cochrane G."/>
            <person name="Meng A."/>
            <person name="Brown T."/>
            <person name="Cohen L."/>
        </authorList>
    </citation>
    <scope>NUCLEOTIDE SEQUENCE</scope>
    <source>
        <strain evidence="2">CCMP720</strain>
    </source>
</reference>
<evidence type="ECO:0000313" key="2">
    <source>
        <dbReference type="EMBL" id="CAD8216337.1"/>
    </source>
</evidence>
<dbReference type="AlphaFoldDB" id="A0A7R9SVL3"/>
<keyword evidence="1" id="KW-0472">Membrane</keyword>
<feature type="transmembrane region" description="Helical" evidence="1">
    <location>
        <begin position="128"/>
        <end position="149"/>
    </location>
</feature>
<gene>
    <name evidence="2" type="ORF">PAMY1081_LOCUS611</name>
</gene>
<proteinExistence type="predicted"/>
<evidence type="ECO:0000256" key="1">
    <source>
        <dbReference type="SAM" id="Phobius"/>
    </source>
</evidence>
<accession>A0A7R9SVL3</accession>
<organism evidence="2">
    <name type="scientific">Polyblepharides amylifera</name>
    <dbReference type="NCBI Taxonomy" id="1486889"/>
    <lineage>
        <taxon>Eukaryota</taxon>
        <taxon>Viridiplantae</taxon>
        <taxon>Chlorophyta</taxon>
        <taxon>Pyramimonadophyceae</taxon>
        <taxon>Pyramimonadales</taxon>
        <taxon>Polyblepharidaceae</taxon>
        <taxon>Polyblepharides</taxon>
    </lineage>
</organism>
<dbReference type="Pfam" id="PF06549">
    <property type="entry name" value="DUF1118"/>
    <property type="match status" value="1"/>
</dbReference>
<dbReference type="InterPro" id="IPR009500">
    <property type="entry name" value="DUF1118"/>
</dbReference>
<protein>
    <submittedName>
        <fullName evidence="2">Uncharacterized protein</fullName>
    </submittedName>
</protein>